<dbReference type="InParanoid" id="A0A3N4K9A3"/>
<evidence type="ECO:0000256" key="1">
    <source>
        <dbReference type="SAM" id="MobiDB-lite"/>
    </source>
</evidence>
<gene>
    <name evidence="2" type="ORF">P167DRAFT_599634</name>
</gene>
<organism evidence="2 3">
    <name type="scientific">Morchella conica CCBAS932</name>
    <dbReference type="NCBI Taxonomy" id="1392247"/>
    <lineage>
        <taxon>Eukaryota</taxon>
        <taxon>Fungi</taxon>
        <taxon>Dikarya</taxon>
        <taxon>Ascomycota</taxon>
        <taxon>Pezizomycotina</taxon>
        <taxon>Pezizomycetes</taxon>
        <taxon>Pezizales</taxon>
        <taxon>Morchellaceae</taxon>
        <taxon>Morchella</taxon>
    </lineage>
</organism>
<dbReference type="OrthoDB" id="10460234at2759"/>
<feature type="compositionally biased region" description="Pro residues" evidence="1">
    <location>
        <begin position="17"/>
        <end position="38"/>
    </location>
</feature>
<evidence type="ECO:0000313" key="2">
    <source>
        <dbReference type="EMBL" id="RPB07104.1"/>
    </source>
</evidence>
<sequence>MQRPGPLPRPSSTNYHPHPPCLIPGLRPPSTPPLPTVPPLFSTHTPPDTPLLSIQPLFTPHPPQPHAATHHPSLTRAQYIDQLLHRHSALRTDYIALKAHHQRLVQQHANGLNPGRNPTVKVYKAAPVVVGLVGWLEGVASGLESLLDEVNVAERRAGEVLAELMKVDRELQEMGVPVTEG</sequence>
<evidence type="ECO:0000313" key="3">
    <source>
        <dbReference type="Proteomes" id="UP000277580"/>
    </source>
</evidence>
<accession>A0A3N4K9A3</accession>
<name>A0A3N4K9A3_9PEZI</name>
<dbReference type="EMBL" id="ML119196">
    <property type="protein sequence ID" value="RPB07104.1"/>
    <property type="molecule type" value="Genomic_DNA"/>
</dbReference>
<proteinExistence type="predicted"/>
<reference evidence="2 3" key="1">
    <citation type="journal article" date="2018" name="Nat. Ecol. Evol.">
        <title>Pezizomycetes genomes reveal the molecular basis of ectomycorrhizal truffle lifestyle.</title>
        <authorList>
            <person name="Murat C."/>
            <person name="Payen T."/>
            <person name="Noel B."/>
            <person name="Kuo A."/>
            <person name="Morin E."/>
            <person name="Chen J."/>
            <person name="Kohler A."/>
            <person name="Krizsan K."/>
            <person name="Balestrini R."/>
            <person name="Da Silva C."/>
            <person name="Montanini B."/>
            <person name="Hainaut M."/>
            <person name="Levati E."/>
            <person name="Barry K.W."/>
            <person name="Belfiori B."/>
            <person name="Cichocki N."/>
            <person name="Clum A."/>
            <person name="Dockter R.B."/>
            <person name="Fauchery L."/>
            <person name="Guy J."/>
            <person name="Iotti M."/>
            <person name="Le Tacon F."/>
            <person name="Lindquist E.A."/>
            <person name="Lipzen A."/>
            <person name="Malagnac F."/>
            <person name="Mello A."/>
            <person name="Molinier V."/>
            <person name="Miyauchi S."/>
            <person name="Poulain J."/>
            <person name="Riccioni C."/>
            <person name="Rubini A."/>
            <person name="Sitrit Y."/>
            <person name="Splivallo R."/>
            <person name="Traeger S."/>
            <person name="Wang M."/>
            <person name="Zifcakova L."/>
            <person name="Wipf D."/>
            <person name="Zambonelli A."/>
            <person name="Paolocci F."/>
            <person name="Nowrousian M."/>
            <person name="Ottonello S."/>
            <person name="Baldrian P."/>
            <person name="Spatafora J.W."/>
            <person name="Henrissat B."/>
            <person name="Nagy L.G."/>
            <person name="Aury J.M."/>
            <person name="Wincker P."/>
            <person name="Grigoriev I.V."/>
            <person name="Bonfante P."/>
            <person name="Martin F.M."/>
        </authorList>
    </citation>
    <scope>NUCLEOTIDE SEQUENCE [LARGE SCALE GENOMIC DNA]</scope>
    <source>
        <strain evidence="2 3">CCBAS932</strain>
    </source>
</reference>
<feature type="region of interest" description="Disordered" evidence="1">
    <location>
        <begin position="1"/>
        <end position="70"/>
    </location>
</feature>
<protein>
    <submittedName>
        <fullName evidence="2">Uncharacterized protein</fullName>
    </submittedName>
</protein>
<dbReference type="AlphaFoldDB" id="A0A3N4K9A3"/>
<keyword evidence="3" id="KW-1185">Reference proteome</keyword>
<dbReference type="Proteomes" id="UP000277580">
    <property type="component" value="Unassembled WGS sequence"/>
</dbReference>